<comment type="similarity">
    <text evidence="1">Belongs to the SMP-30/CGR1 family.</text>
</comment>
<evidence type="ECO:0000256" key="1">
    <source>
        <dbReference type="ARBA" id="ARBA00008853"/>
    </source>
</evidence>
<feature type="binding site" evidence="3">
    <location>
        <position position="12"/>
    </location>
    <ligand>
        <name>a divalent metal cation</name>
        <dbReference type="ChEBI" id="CHEBI:60240"/>
    </ligand>
</feature>
<dbReference type="PANTHER" id="PTHR10907">
    <property type="entry name" value="REGUCALCIN"/>
    <property type="match status" value="1"/>
</dbReference>
<name>A0A2A5WWB7_9GAMM</name>
<dbReference type="Pfam" id="PF08450">
    <property type="entry name" value="SGL"/>
    <property type="match status" value="1"/>
</dbReference>
<feature type="active site" description="Proton donor/acceptor" evidence="2">
    <location>
        <position position="199"/>
    </location>
</feature>
<dbReference type="InterPro" id="IPR011042">
    <property type="entry name" value="6-blade_b-propeller_TolB-like"/>
</dbReference>
<reference evidence="5 6" key="1">
    <citation type="submission" date="2017-08" db="EMBL/GenBank/DDBJ databases">
        <title>Fine stratification of microbial communities through a metagenomic profile of the photic zone.</title>
        <authorList>
            <person name="Haro-Moreno J.M."/>
            <person name="Lopez-Perez M."/>
            <person name="De La Torre J."/>
            <person name="Picazo A."/>
            <person name="Camacho A."/>
            <person name="Rodriguez-Valera F."/>
        </authorList>
    </citation>
    <scope>NUCLEOTIDE SEQUENCE [LARGE SCALE GENOMIC DNA]</scope>
    <source>
        <strain evidence="5">MED-G24</strain>
    </source>
</reference>
<dbReference type="PRINTS" id="PR01790">
    <property type="entry name" value="SMP30FAMILY"/>
</dbReference>
<evidence type="ECO:0000313" key="5">
    <source>
        <dbReference type="EMBL" id="PDH40578.1"/>
    </source>
</evidence>
<comment type="cofactor">
    <cofactor evidence="3">
        <name>Zn(2+)</name>
        <dbReference type="ChEBI" id="CHEBI:29105"/>
    </cofactor>
    <text evidence="3">Binds 1 divalent metal cation per subunit.</text>
</comment>
<gene>
    <name evidence="5" type="ORF">CNE99_03175</name>
</gene>
<feature type="binding site" evidence="3">
    <location>
        <position position="199"/>
    </location>
    <ligand>
        <name>a divalent metal cation</name>
        <dbReference type="ChEBI" id="CHEBI:60240"/>
    </ligand>
</feature>
<feature type="binding site" evidence="3">
    <location>
        <position position="152"/>
    </location>
    <ligand>
        <name>a divalent metal cation</name>
        <dbReference type="ChEBI" id="CHEBI:60240"/>
    </ligand>
</feature>
<dbReference type="EMBL" id="NTKD01000010">
    <property type="protein sequence ID" value="PDH40578.1"/>
    <property type="molecule type" value="Genomic_DNA"/>
</dbReference>
<dbReference type="InterPro" id="IPR005511">
    <property type="entry name" value="SMP-30"/>
</dbReference>
<dbReference type="Proteomes" id="UP000219327">
    <property type="component" value="Unassembled WGS sequence"/>
</dbReference>
<sequence>MDKLCSGYGLVEGPVWDEGRKALLFSDVLNGGVYAVTRDCEVSTVIEHRRGIGGMVPHASGGVVVSGRNVSWKPFAGDDDTLATILMLDRDEGNGNVGYNDLTSDRQGRVYVGSLGSSPVFEDGREPASGDLYLIDLDGKAHVVMPDIRLTNGLAVSPDGRTLYHSDTTPSVVNRYTVNEDGTLSDRDVFVTTDKGVPDGLCVSEDGAVWVALAGGGGGVQSYAADGSPQAFVSIPQPMCTSCCFGGDDLKDLYIVSGSDGGDLNTGAVYVETLETPGLPVHPARIALTGTGV</sequence>
<protein>
    <recommendedName>
        <fullName evidence="4">SMP-30/Gluconolactonase/LRE-like region domain-containing protein</fullName>
    </recommendedName>
</protein>
<dbReference type="GO" id="GO:0004341">
    <property type="term" value="F:gluconolactonase activity"/>
    <property type="evidence" value="ECO:0007669"/>
    <property type="project" value="TreeGrafter"/>
</dbReference>
<proteinExistence type="inferred from homology"/>
<dbReference type="Gene3D" id="2.120.10.30">
    <property type="entry name" value="TolB, C-terminal domain"/>
    <property type="match status" value="1"/>
</dbReference>
<dbReference type="AlphaFoldDB" id="A0A2A5WWB7"/>
<dbReference type="InterPro" id="IPR013658">
    <property type="entry name" value="SGL"/>
</dbReference>
<keyword evidence="3" id="KW-0479">Metal-binding</keyword>
<dbReference type="GO" id="GO:0005509">
    <property type="term" value="F:calcium ion binding"/>
    <property type="evidence" value="ECO:0007669"/>
    <property type="project" value="TreeGrafter"/>
</dbReference>
<dbReference type="PANTHER" id="PTHR10907:SF47">
    <property type="entry name" value="REGUCALCIN"/>
    <property type="match status" value="1"/>
</dbReference>
<dbReference type="SUPFAM" id="SSF63829">
    <property type="entry name" value="Calcium-dependent phosphotriesterase"/>
    <property type="match status" value="1"/>
</dbReference>
<dbReference type="GO" id="GO:0019853">
    <property type="term" value="P:L-ascorbic acid biosynthetic process"/>
    <property type="evidence" value="ECO:0007669"/>
    <property type="project" value="TreeGrafter"/>
</dbReference>
<evidence type="ECO:0000256" key="2">
    <source>
        <dbReference type="PIRSR" id="PIRSR605511-1"/>
    </source>
</evidence>
<feature type="binding site" evidence="3">
    <location>
        <position position="100"/>
    </location>
    <ligand>
        <name>substrate</name>
    </ligand>
</feature>
<feature type="domain" description="SMP-30/Gluconolactonase/LRE-like region" evidence="4">
    <location>
        <begin position="12"/>
        <end position="258"/>
    </location>
</feature>
<keyword evidence="3" id="KW-0862">Zinc</keyword>
<evidence type="ECO:0000313" key="6">
    <source>
        <dbReference type="Proteomes" id="UP000219327"/>
    </source>
</evidence>
<comment type="caution">
    <text evidence="5">The sequence shown here is derived from an EMBL/GenBank/DDBJ whole genome shotgun (WGS) entry which is preliminary data.</text>
</comment>
<evidence type="ECO:0000259" key="4">
    <source>
        <dbReference type="Pfam" id="PF08450"/>
    </source>
</evidence>
<organism evidence="5 6">
    <name type="scientific">OM182 bacterium MED-G24</name>
    <dbReference type="NCBI Taxonomy" id="1986255"/>
    <lineage>
        <taxon>Bacteria</taxon>
        <taxon>Pseudomonadati</taxon>
        <taxon>Pseudomonadota</taxon>
        <taxon>Gammaproteobacteria</taxon>
        <taxon>OMG group</taxon>
        <taxon>OM182 clade</taxon>
    </lineage>
</organism>
<accession>A0A2A5WWB7</accession>
<evidence type="ECO:0000256" key="3">
    <source>
        <dbReference type="PIRSR" id="PIRSR605511-2"/>
    </source>
</evidence>